<feature type="coiled-coil region" evidence="1">
    <location>
        <begin position="103"/>
        <end position="130"/>
    </location>
</feature>
<proteinExistence type="predicted"/>
<dbReference type="Proteomes" id="UP000237271">
    <property type="component" value="Unassembled WGS sequence"/>
</dbReference>
<feature type="region of interest" description="Disordered" evidence="2">
    <location>
        <begin position="168"/>
        <end position="206"/>
    </location>
</feature>
<name>A0A2P4XPW0_9STRA</name>
<accession>A0A2P4XPW0</accession>
<evidence type="ECO:0000256" key="2">
    <source>
        <dbReference type="SAM" id="MobiDB-lite"/>
    </source>
</evidence>
<keyword evidence="1" id="KW-0175">Coiled coil</keyword>
<dbReference type="AlphaFoldDB" id="A0A2P4XPW0"/>
<evidence type="ECO:0000313" key="3">
    <source>
        <dbReference type="EMBL" id="POM67588.1"/>
    </source>
</evidence>
<protein>
    <submittedName>
        <fullName evidence="3">Uncharacterized protein</fullName>
    </submittedName>
</protein>
<dbReference type="EMBL" id="NCKW01008898">
    <property type="protein sequence ID" value="POM67588.1"/>
    <property type="molecule type" value="Genomic_DNA"/>
</dbReference>
<comment type="caution">
    <text evidence="3">The sequence shown here is derived from an EMBL/GenBank/DDBJ whole genome shotgun (WGS) entry which is preliminary data.</text>
</comment>
<keyword evidence="4" id="KW-1185">Reference proteome</keyword>
<reference evidence="3 4" key="1">
    <citation type="journal article" date="2017" name="Genome Biol. Evol.">
        <title>Phytophthora megakarya and P. palmivora, closely related causal agents of cacao black pod rot, underwent increases in genome sizes and gene numbers by different mechanisms.</title>
        <authorList>
            <person name="Ali S.S."/>
            <person name="Shao J."/>
            <person name="Lary D.J."/>
            <person name="Kronmiller B."/>
            <person name="Shen D."/>
            <person name="Strem M.D."/>
            <person name="Amoako-Attah I."/>
            <person name="Akrofi A.Y."/>
            <person name="Begoude B.A."/>
            <person name="Ten Hoopen G.M."/>
            <person name="Coulibaly K."/>
            <person name="Kebe B.I."/>
            <person name="Melnick R.L."/>
            <person name="Guiltinan M.J."/>
            <person name="Tyler B.M."/>
            <person name="Meinhardt L.W."/>
            <person name="Bailey B.A."/>
        </authorList>
    </citation>
    <scope>NUCLEOTIDE SEQUENCE [LARGE SCALE GENOMIC DNA]</scope>
    <source>
        <strain evidence="4">sbr112.9</strain>
    </source>
</reference>
<evidence type="ECO:0000256" key="1">
    <source>
        <dbReference type="SAM" id="Coils"/>
    </source>
</evidence>
<evidence type="ECO:0000313" key="4">
    <source>
        <dbReference type="Proteomes" id="UP000237271"/>
    </source>
</evidence>
<organism evidence="3 4">
    <name type="scientific">Phytophthora palmivora</name>
    <dbReference type="NCBI Taxonomy" id="4796"/>
    <lineage>
        <taxon>Eukaryota</taxon>
        <taxon>Sar</taxon>
        <taxon>Stramenopiles</taxon>
        <taxon>Oomycota</taxon>
        <taxon>Peronosporomycetes</taxon>
        <taxon>Peronosporales</taxon>
        <taxon>Peronosporaceae</taxon>
        <taxon>Phytophthora</taxon>
    </lineage>
</organism>
<gene>
    <name evidence="3" type="ORF">PHPALM_16382</name>
</gene>
<sequence length="301" mass="34263">MASPVRSRRSSIAGDDSDAVVEEQLTLSRRTSTSSLQKSLLEDQNRQRQEAAVEAMVQQSAAVQQLTVEQLQKFQHQQEEMMQRFTIYLQEQFQNQLQLKGDYDALRTQMEQQQQLMSEHNAMLRTASEKAGHQAREIESLREAVQTPASPRGQARWGWFARGQADAAGDASMQEAESKESSSGPHLTLAMGSNMPTPPLYRGSSRQEKKSFMDSYLVYERRIRALNEGSTEAGQLRLMPLSSCIEHKTLLRICDYELQRPEREVTEEMWKAYFLSARRSDTKDYARLAAAMKTLAMNTSL</sequence>
<dbReference type="OrthoDB" id="124848at2759"/>